<accession>A0A0N4T4B3</accession>
<sequence>MFRSDWDDAQLTTSMTMSLKAVVLVGGEQKGTRFRPLSLQLPKPLFPIAGVPLIEHHIEQLSKASFSITVFYLASITEIYLIGFYPAKYFYDFIQKCTETYSIKIRYLEEPEALGTACGLYHFRSILLENNPNALFVLNADVCGDLPIAEMAYELAMKQNAHGLLLTTEATREQSINYGSVVIDSNGKVLHYVDKPTTFVSPYISCGVYLLRAIVVERIGKAYNCSDTDTKQVLHYVDKPAAFVSPHILCSVWFETEVFPQMASESVLYALKTKRWWSQTKTAAAVLYANRHYLRLYHVSDPSRLCRDRAQIIGDVFIDPTAEIDPTAKIGPNVSIGAKAKIAAGVRIRETIVLAEAIINEHACILHSVIGWRSVVGAWARVEGTPISPNPNIPFAKLDNKPLFNTDGRLNPSLTILGSDVHVPAETVILNSIVLPYKELTSSYKNQIIL</sequence>
<gene>
    <name evidence="5" type="ORF">BPAG_LOCUS3013</name>
</gene>
<dbReference type="InterPro" id="IPR018357">
    <property type="entry name" value="Hexapep_transf_CS"/>
</dbReference>
<evidence type="ECO:0000256" key="2">
    <source>
        <dbReference type="ARBA" id="ARBA00022679"/>
    </source>
</evidence>
<dbReference type="AlphaFoldDB" id="A0A0N4T4B3"/>
<dbReference type="STRING" id="6280.A0A0N4T4B3"/>
<dbReference type="Gene3D" id="2.160.10.10">
    <property type="entry name" value="Hexapeptide repeat proteins"/>
    <property type="match status" value="1"/>
</dbReference>
<proteinExistence type="inferred from homology"/>
<protein>
    <submittedName>
        <fullName evidence="7">NTP_transferase domain-containing protein</fullName>
    </submittedName>
</protein>
<dbReference type="GO" id="GO:0016740">
    <property type="term" value="F:transferase activity"/>
    <property type="evidence" value="ECO:0007669"/>
    <property type="project" value="UniProtKB-KW"/>
</dbReference>
<feature type="domain" description="Mannose-1-phosphate guanyltransferase C-terminal" evidence="4">
    <location>
        <begin position="312"/>
        <end position="449"/>
    </location>
</feature>
<keyword evidence="2" id="KW-0808">Transferase</keyword>
<feature type="domain" description="Nucleotidyl transferase" evidence="3">
    <location>
        <begin position="20"/>
        <end position="227"/>
    </location>
</feature>
<dbReference type="Gene3D" id="3.90.550.10">
    <property type="entry name" value="Spore Coat Polysaccharide Biosynthesis Protein SpsA, Chain A"/>
    <property type="match status" value="1"/>
</dbReference>
<evidence type="ECO:0000259" key="4">
    <source>
        <dbReference type="Pfam" id="PF25087"/>
    </source>
</evidence>
<evidence type="ECO:0000259" key="3">
    <source>
        <dbReference type="Pfam" id="PF00483"/>
    </source>
</evidence>
<name>A0A0N4T4B3_BRUPA</name>
<evidence type="ECO:0000256" key="1">
    <source>
        <dbReference type="ARBA" id="ARBA00007274"/>
    </source>
</evidence>
<dbReference type="InterPro" id="IPR005835">
    <property type="entry name" value="NTP_transferase_dom"/>
</dbReference>
<evidence type="ECO:0000313" key="7">
    <source>
        <dbReference type="WBParaSite" id="BPAG_0000304301-mRNA-1"/>
    </source>
</evidence>
<dbReference type="Pfam" id="PF00483">
    <property type="entry name" value="NTP_transferase"/>
    <property type="match status" value="1"/>
</dbReference>
<dbReference type="EMBL" id="UZAD01000657">
    <property type="protein sequence ID" value="VDN84199.1"/>
    <property type="molecule type" value="Genomic_DNA"/>
</dbReference>
<dbReference type="Pfam" id="PF25087">
    <property type="entry name" value="GMPPB_C"/>
    <property type="match status" value="1"/>
</dbReference>
<dbReference type="Proteomes" id="UP000278627">
    <property type="component" value="Unassembled WGS sequence"/>
</dbReference>
<evidence type="ECO:0000313" key="5">
    <source>
        <dbReference type="EMBL" id="VDN84199.1"/>
    </source>
</evidence>
<reference evidence="5 6" key="2">
    <citation type="submission" date="2018-11" db="EMBL/GenBank/DDBJ databases">
        <authorList>
            <consortium name="Pathogen Informatics"/>
        </authorList>
    </citation>
    <scope>NUCLEOTIDE SEQUENCE [LARGE SCALE GENOMIC DNA]</scope>
</reference>
<dbReference type="PANTHER" id="PTHR22572">
    <property type="entry name" value="SUGAR-1-PHOSPHATE GUANYL TRANSFERASE"/>
    <property type="match status" value="1"/>
</dbReference>
<dbReference type="WBParaSite" id="BPAG_0000304301-mRNA-1">
    <property type="protein sequence ID" value="BPAG_0000304301-mRNA-1"/>
    <property type="gene ID" value="BPAG_0000304301"/>
</dbReference>
<dbReference type="SUPFAM" id="SSF51161">
    <property type="entry name" value="Trimeric LpxA-like enzymes"/>
    <property type="match status" value="1"/>
</dbReference>
<organism evidence="7">
    <name type="scientific">Brugia pahangi</name>
    <name type="common">Filarial nematode worm</name>
    <dbReference type="NCBI Taxonomy" id="6280"/>
    <lineage>
        <taxon>Eukaryota</taxon>
        <taxon>Metazoa</taxon>
        <taxon>Ecdysozoa</taxon>
        <taxon>Nematoda</taxon>
        <taxon>Chromadorea</taxon>
        <taxon>Rhabditida</taxon>
        <taxon>Spirurina</taxon>
        <taxon>Spiruromorpha</taxon>
        <taxon>Filarioidea</taxon>
        <taxon>Onchocercidae</taxon>
        <taxon>Brugia</taxon>
    </lineage>
</organism>
<dbReference type="InterPro" id="IPR056729">
    <property type="entry name" value="GMPPB_C"/>
</dbReference>
<dbReference type="SUPFAM" id="SSF53448">
    <property type="entry name" value="Nucleotide-diphospho-sugar transferases"/>
    <property type="match status" value="1"/>
</dbReference>
<comment type="similarity">
    <text evidence="1">Belongs to the transferase hexapeptide repeat family.</text>
</comment>
<dbReference type="InterPro" id="IPR050486">
    <property type="entry name" value="Mannose-1P_guanyltransferase"/>
</dbReference>
<dbReference type="InterPro" id="IPR029044">
    <property type="entry name" value="Nucleotide-diphossugar_trans"/>
</dbReference>
<dbReference type="InterPro" id="IPR011004">
    <property type="entry name" value="Trimer_LpxA-like_sf"/>
</dbReference>
<reference evidence="7" key="1">
    <citation type="submission" date="2017-02" db="UniProtKB">
        <authorList>
            <consortium name="WormBaseParasite"/>
        </authorList>
    </citation>
    <scope>IDENTIFICATION</scope>
</reference>
<evidence type="ECO:0000313" key="6">
    <source>
        <dbReference type="Proteomes" id="UP000278627"/>
    </source>
</evidence>
<keyword evidence="6" id="KW-1185">Reference proteome</keyword>
<dbReference type="PROSITE" id="PS00101">
    <property type="entry name" value="HEXAPEP_TRANSFERASES"/>
    <property type="match status" value="1"/>
</dbReference>